<reference evidence="1 2" key="1">
    <citation type="submission" date="2018-06" db="EMBL/GenBank/DDBJ databases">
        <title>Comparative genomics of rhizobia nodulating Arachis hypogaea in China.</title>
        <authorList>
            <person name="Li Y."/>
        </authorList>
    </citation>
    <scope>NUCLEOTIDE SEQUENCE [LARGE SCALE GENOMIC DNA]</scope>
    <source>
        <strain evidence="1 2">CCBAU 51670</strain>
    </source>
</reference>
<evidence type="ECO:0000313" key="2">
    <source>
        <dbReference type="Proteomes" id="UP000288972"/>
    </source>
</evidence>
<proteinExistence type="predicted"/>
<gene>
    <name evidence="1" type="ORF">XH91_05645</name>
</gene>
<accession>A0AAE5WXD7</accession>
<evidence type="ECO:0000313" key="1">
    <source>
        <dbReference type="EMBL" id="QAU44880.1"/>
    </source>
</evidence>
<dbReference type="EMBL" id="CP030053">
    <property type="protein sequence ID" value="QAU44880.1"/>
    <property type="molecule type" value="Genomic_DNA"/>
</dbReference>
<organism evidence="1 2">
    <name type="scientific">Bradyrhizobium guangzhouense</name>
    <dbReference type="NCBI Taxonomy" id="1325095"/>
    <lineage>
        <taxon>Bacteria</taxon>
        <taxon>Pseudomonadati</taxon>
        <taxon>Pseudomonadota</taxon>
        <taxon>Alphaproteobacteria</taxon>
        <taxon>Hyphomicrobiales</taxon>
        <taxon>Nitrobacteraceae</taxon>
        <taxon>Bradyrhizobium</taxon>
    </lineage>
</organism>
<sequence>MTRERRGSHRFSITRLYRTKGVIARLDRAIQYAETAAIGPRGRGVLDAPLSRSMTREFRAADGFSTTRLYRTKGVIARLDRAIQYAETAAIEPGAAAYWMPRFRGA</sequence>
<protein>
    <submittedName>
        <fullName evidence="1">Uncharacterized protein</fullName>
    </submittedName>
</protein>
<dbReference type="KEGG" id="bgz:XH91_05645"/>
<name>A0AAE5WXD7_9BRAD</name>
<dbReference type="Proteomes" id="UP000288972">
    <property type="component" value="Chromosome"/>
</dbReference>
<dbReference type="AlphaFoldDB" id="A0AAE5WXD7"/>